<evidence type="ECO:0000256" key="1">
    <source>
        <dbReference type="SAM" id="MobiDB-lite"/>
    </source>
</evidence>
<feature type="transmembrane region" description="Helical" evidence="2">
    <location>
        <begin position="16"/>
        <end position="36"/>
    </location>
</feature>
<reference evidence="3" key="1">
    <citation type="submission" date="2023-02" db="EMBL/GenBank/DDBJ databases">
        <title>Actinomadura rubrobrunea NBRC 14622.</title>
        <authorList>
            <person name="Ichikawa N."/>
            <person name="Sato H."/>
            <person name="Tonouchi N."/>
        </authorList>
    </citation>
    <scope>NUCLEOTIDE SEQUENCE</scope>
    <source>
        <strain evidence="3">NBRC 14622</strain>
    </source>
</reference>
<sequence length="78" mass="8760">MVVAGNYPLGDNFWQLLGPILIAMALVAWLLLLWYAQRKRVRIDRMRGGAPHRGAVTGGMIEGSPAQRTRRDEAERKS</sequence>
<accession>A0A9W6PVP0</accession>
<organism evidence="3 4">
    <name type="scientific">Actinomadura rubrobrunea</name>
    <dbReference type="NCBI Taxonomy" id="115335"/>
    <lineage>
        <taxon>Bacteria</taxon>
        <taxon>Bacillati</taxon>
        <taxon>Actinomycetota</taxon>
        <taxon>Actinomycetes</taxon>
        <taxon>Streptosporangiales</taxon>
        <taxon>Thermomonosporaceae</taxon>
        <taxon>Actinomadura</taxon>
    </lineage>
</organism>
<keyword evidence="2" id="KW-0472">Membrane</keyword>
<feature type="region of interest" description="Disordered" evidence="1">
    <location>
        <begin position="54"/>
        <end position="78"/>
    </location>
</feature>
<gene>
    <name evidence="3" type="ORF">Arub01_35830</name>
</gene>
<evidence type="ECO:0000313" key="4">
    <source>
        <dbReference type="Proteomes" id="UP001165124"/>
    </source>
</evidence>
<keyword evidence="2" id="KW-1133">Transmembrane helix</keyword>
<dbReference type="EMBL" id="BSRZ01000008">
    <property type="protein sequence ID" value="GLW65339.1"/>
    <property type="molecule type" value="Genomic_DNA"/>
</dbReference>
<dbReference type="Proteomes" id="UP001165124">
    <property type="component" value="Unassembled WGS sequence"/>
</dbReference>
<dbReference type="AlphaFoldDB" id="A0A9W6PVP0"/>
<proteinExistence type="predicted"/>
<evidence type="ECO:0000256" key="2">
    <source>
        <dbReference type="SAM" id="Phobius"/>
    </source>
</evidence>
<keyword evidence="4" id="KW-1185">Reference proteome</keyword>
<comment type="caution">
    <text evidence="3">The sequence shown here is derived from an EMBL/GenBank/DDBJ whole genome shotgun (WGS) entry which is preliminary data.</text>
</comment>
<keyword evidence="2" id="KW-0812">Transmembrane</keyword>
<protein>
    <submittedName>
        <fullName evidence="3">Uncharacterized protein</fullName>
    </submittedName>
</protein>
<feature type="compositionally biased region" description="Basic and acidic residues" evidence="1">
    <location>
        <begin position="69"/>
        <end position="78"/>
    </location>
</feature>
<evidence type="ECO:0000313" key="3">
    <source>
        <dbReference type="EMBL" id="GLW65339.1"/>
    </source>
</evidence>
<name>A0A9W6PVP0_9ACTN</name>